<dbReference type="SUPFAM" id="SSF88659">
    <property type="entry name" value="Sigma3 and sigma4 domains of RNA polymerase sigma factors"/>
    <property type="match status" value="1"/>
</dbReference>
<reference evidence="1 2" key="1">
    <citation type="journal article" date="2010" name="Stand. Genomic Sci.">
        <title>Complete genome sequence of Intrasporangium calvum type strain (7 KIP).</title>
        <authorList>
            <person name="Del Rio T.G."/>
            <person name="Chertkov O."/>
            <person name="Yasawong M."/>
            <person name="Lucas S."/>
            <person name="Deshpande S."/>
            <person name="Cheng J.F."/>
            <person name="Detter C."/>
            <person name="Tapia R."/>
            <person name="Han C."/>
            <person name="Goodwin L."/>
            <person name="Pitluck S."/>
            <person name="Liolios K."/>
            <person name="Ivanova N."/>
            <person name="Mavromatis K."/>
            <person name="Pati A."/>
            <person name="Chen A."/>
            <person name="Palaniappan K."/>
            <person name="Land M."/>
            <person name="Hauser L."/>
            <person name="Chang Y.J."/>
            <person name="Jeffries C.D."/>
            <person name="Rohde M."/>
            <person name="Pukall R."/>
            <person name="Sikorski J."/>
            <person name="Goker M."/>
            <person name="Woyke T."/>
            <person name="Bristow J."/>
            <person name="Eisen J.A."/>
            <person name="Markowitz V."/>
            <person name="Hugenholtz P."/>
            <person name="Kyrpides N.C."/>
            <person name="Klenk H.P."/>
            <person name="Lapidus A."/>
        </authorList>
    </citation>
    <scope>NUCLEOTIDE SEQUENCE [LARGE SCALE GENOMIC DNA]</scope>
    <source>
        <strain evidence="2">ATCC 23552 / DSM 43043 / JCM 3097 / NBRC 12989 / 7 KIP</strain>
    </source>
</reference>
<gene>
    <name evidence="1" type="ordered locus">Intca_1129</name>
</gene>
<protein>
    <submittedName>
        <fullName evidence="1">Sigma-70 region 4 type 2</fullName>
    </submittedName>
</protein>
<dbReference type="InterPro" id="IPR036388">
    <property type="entry name" value="WH-like_DNA-bd_sf"/>
</dbReference>
<organism evidence="1 2">
    <name type="scientific">Intrasporangium calvum (strain ATCC 23552 / DSM 43043 / JCM 3097 / NBRC 12989 / NCIMB 10167 / NRRL B-3866 / 7 KIP)</name>
    <dbReference type="NCBI Taxonomy" id="710696"/>
    <lineage>
        <taxon>Bacteria</taxon>
        <taxon>Bacillati</taxon>
        <taxon>Actinomycetota</taxon>
        <taxon>Actinomycetes</taxon>
        <taxon>Micrococcales</taxon>
        <taxon>Intrasporangiaceae</taxon>
        <taxon>Intrasporangium</taxon>
    </lineage>
</organism>
<dbReference type="InterPro" id="IPR013324">
    <property type="entry name" value="RNA_pol_sigma_r3/r4-like"/>
</dbReference>
<dbReference type="AlphaFoldDB" id="E6SE37"/>
<keyword evidence="2" id="KW-1185">Reference proteome</keyword>
<dbReference type="HOGENOM" id="CLU_077332_2_0_11"/>
<dbReference type="KEGG" id="ica:Intca_1129"/>
<dbReference type="STRING" id="710696.Intca_1129"/>
<evidence type="ECO:0000313" key="1">
    <source>
        <dbReference type="EMBL" id="ADU47650.1"/>
    </source>
</evidence>
<dbReference type="Gene3D" id="1.10.10.10">
    <property type="entry name" value="Winged helix-like DNA-binding domain superfamily/Winged helix DNA-binding domain"/>
    <property type="match status" value="1"/>
</dbReference>
<dbReference type="Pfam" id="PF16264">
    <property type="entry name" value="SatD"/>
    <property type="match status" value="1"/>
</dbReference>
<dbReference type="eggNOG" id="COG1595">
    <property type="taxonomic scope" value="Bacteria"/>
</dbReference>
<dbReference type="RefSeq" id="WP_013491968.1">
    <property type="nucleotide sequence ID" value="NC_014830.1"/>
</dbReference>
<sequence length="205" mass="22010">MALIGDIVESRRAGDRQALHDTVGEVLERVNRDHPVVDPAVITLGDEFQGVYATLGDALTAAFHIRARLRPHDVRFGLGRGAIQVLDRERGIHDGPAYWAARDAIEQAAELAGKAALRTTRTIFRSPEDPPAQVTAVNAALLTLDQVLGALSPGSWRILAGRLSGLTQKDIAEREGITPSAVSQRVRGDGIGVAMEAMRMLGELP</sequence>
<dbReference type="Proteomes" id="UP000008914">
    <property type="component" value="Chromosome"/>
</dbReference>
<dbReference type="OrthoDB" id="4711815at2"/>
<proteinExistence type="predicted"/>
<accession>E6SE37</accession>
<evidence type="ECO:0000313" key="2">
    <source>
        <dbReference type="Proteomes" id="UP000008914"/>
    </source>
</evidence>
<dbReference type="EMBL" id="CP002343">
    <property type="protein sequence ID" value="ADU47650.1"/>
    <property type="molecule type" value="Genomic_DNA"/>
</dbReference>
<name>E6SE37_INTC7</name>
<dbReference type="InterPro" id="IPR032580">
    <property type="entry name" value="SatD"/>
</dbReference>